<reference evidence="1 2" key="1">
    <citation type="submission" date="2021-03" db="EMBL/GenBank/DDBJ databases">
        <title>Sequencing the genomes of 1000 actinobacteria strains.</title>
        <authorList>
            <person name="Klenk H.-P."/>
        </authorList>
    </citation>
    <scope>NUCLEOTIDE SEQUENCE [LARGE SCALE GENOMIC DNA]</scope>
    <source>
        <strain evidence="1 2">DSM 24221</strain>
    </source>
</reference>
<name>A0ABS4ZFJ5_9MICO</name>
<organism evidence="1 2">
    <name type="scientific">Microbacterium amylolyticum</name>
    <dbReference type="NCBI Taxonomy" id="936337"/>
    <lineage>
        <taxon>Bacteria</taxon>
        <taxon>Bacillati</taxon>
        <taxon>Actinomycetota</taxon>
        <taxon>Actinomycetes</taxon>
        <taxon>Micrococcales</taxon>
        <taxon>Microbacteriaceae</taxon>
        <taxon>Microbacterium</taxon>
    </lineage>
</organism>
<sequence>MTSIDPAALEQVLTSIDVAIGTARRVRLQAAALLPLAPGTALLAYVADGVVHGVPTGPSGCVLDVDAESKTVAVRRAGDSALCAGDVFVTFGADTFVLPDRR</sequence>
<protein>
    <submittedName>
        <fullName evidence="1">Uncharacterized protein</fullName>
    </submittedName>
</protein>
<dbReference type="RefSeq" id="WP_165137322.1">
    <property type="nucleotide sequence ID" value="NZ_CP049253.1"/>
</dbReference>
<gene>
    <name evidence="1" type="ORF">JOF34_000647</name>
</gene>
<keyword evidence="2" id="KW-1185">Reference proteome</keyword>
<dbReference type="EMBL" id="JAGIOL010000001">
    <property type="protein sequence ID" value="MBP2436061.1"/>
    <property type="molecule type" value="Genomic_DNA"/>
</dbReference>
<evidence type="ECO:0000313" key="1">
    <source>
        <dbReference type="EMBL" id="MBP2436061.1"/>
    </source>
</evidence>
<dbReference type="Proteomes" id="UP001519362">
    <property type="component" value="Unassembled WGS sequence"/>
</dbReference>
<comment type="caution">
    <text evidence="1">The sequence shown here is derived from an EMBL/GenBank/DDBJ whole genome shotgun (WGS) entry which is preliminary data.</text>
</comment>
<evidence type="ECO:0000313" key="2">
    <source>
        <dbReference type="Proteomes" id="UP001519362"/>
    </source>
</evidence>
<accession>A0ABS4ZFJ5</accession>
<proteinExistence type="predicted"/>